<dbReference type="PANTHER" id="PTHR11236:SF18">
    <property type="entry name" value="AMINODEOXYCHORISMATE SYNTHASE"/>
    <property type="match status" value="1"/>
</dbReference>
<dbReference type="InterPro" id="IPR015890">
    <property type="entry name" value="Chorismate_C"/>
</dbReference>
<dbReference type="AlphaFoldDB" id="A0A7X1NNS9"/>
<dbReference type="SUPFAM" id="SSF56322">
    <property type="entry name" value="ADC synthase"/>
    <property type="match status" value="1"/>
</dbReference>
<keyword evidence="5" id="KW-0032">Aminotransferase</keyword>
<protein>
    <recommendedName>
        <fullName evidence="1">aminodeoxychorismate synthase</fullName>
        <ecNumber evidence="1">2.6.1.85</ecNumber>
    </recommendedName>
</protein>
<dbReference type="SUPFAM" id="SSF52540">
    <property type="entry name" value="P-loop containing nucleoside triphosphate hydrolases"/>
    <property type="match status" value="1"/>
</dbReference>
<reference evidence="6" key="1">
    <citation type="submission" date="2019-07" db="EMBL/GenBank/DDBJ databases">
        <title>Arthrobacter KR32 sp. nov., isolated from mountain cheese made of cows milk.</title>
        <authorList>
            <person name="Flegler A."/>
        </authorList>
    </citation>
    <scope>NUCLEOTIDE SEQUENCE [LARGE SCALE GENOMIC DNA]</scope>
    <source>
        <strain evidence="6">KR32</strain>
    </source>
</reference>
<dbReference type="InterPro" id="IPR019999">
    <property type="entry name" value="Anth_synth_I-like"/>
</dbReference>
<dbReference type="GO" id="GO:0009396">
    <property type="term" value="P:folic acid-containing compound biosynthetic process"/>
    <property type="evidence" value="ECO:0007669"/>
    <property type="project" value="InterPro"/>
</dbReference>
<evidence type="ECO:0000256" key="1">
    <source>
        <dbReference type="ARBA" id="ARBA00013139"/>
    </source>
</evidence>
<evidence type="ECO:0000256" key="2">
    <source>
        <dbReference type="ARBA" id="ARBA00022679"/>
    </source>
</evidence>
<dbReference type="GO" id="GO:0000162">
    <property type="term" value="P:L-tryptophan biosynthetic process"/>
    <property type="evidence" value="ECO:0007669"/>
    <property type="project" value="TreeGrafter"/>
</dbReference>
<dbReference type="PRINTS" id="PR00095">
    <property type="entry name" value="ANTSNTHASEI"/>
</dbReference>
<dbReference type="EMBL" id="VJXX01000001">
    <property type="protein sequence ID" value="MPY10191.1"/>
    <property type="molecule type" value="Genomic_DNA"/>
</dbReference>
<dbReference type="Pfam" id="PF04715">
    <property type="entry name" value="Anth_synt_I_N"/>
    <property type="match status" value="1"/>
</dbReference>
<dbReference type="InterPro" id="IPR027417">
    <property type="entry name" value="P-loop_NTPase"/>
</dbReference>
<dbReference type="GO" id="GO:0005737">
    <property type="term" value="C:cytoplasm"/>
    <property type="evidence" value="ECO:0007669"/>
    <property type="project" value="TreeGrafter"/>
</dbReference>
<name>A0A7X1NNS9_9MICC</name>
<dbReference type="NCBIfam" id="TIGR00553">
    <property type="entry name" value="pabB"/>
    <property type="match status" value="1"/>
</dbReference>
<gene>
    <name evidence="5" type="primary">pabB</name>
    <name evidence="5" type="ORF">FNH21_05565</name>
</gene>
<dbReference type="InterPro" id="IPR006805">
    <property type="entry name" value="Anth_synth_I_N"/>
</dbReference>
<keyword evidence="6" id="KW-1185">Reference proteome</keyword>
<evidence type="ECO:0000259" key="3">
    <source>
        <dbReference type="Pfam" id="PF00425"/>
    </source>
</evidence>
<dbReference type="InterPro" id="IPR005801">
    <property type="entry name" value="ADC_synthase"/>
</dbReference>
<dbReference type="InterPro" id="IPR005802">
    <property type="entry name" value="ADC_synth_comp_1"/>
</dbReference>
<dbReference type="CDD" id="cd02019">
    <property type="entry name" value="NK"/>
    <property type="match status" value="1"/>
</dbReference>
<dbReference type="Gene3D" id="3.60.120.10">
    <property type="entry name" value="Anthranilate synthase"/>
    <property type="match status" value="1"/>
</dbReference>
<comment type="caution">
    <text evidence="5">The sequence shown here is derived from an EMBL/GenBank/DDBJ whole genome shotgun (WGS) entry which is preliminary data.</text>
</comment>
<evidence type="ECO:0000313" key="5">
    <source>
        <dbReference type="EMBL" id="MPY10191.1"/>
    </source>
</evidence>
<evidence type="ECO:0000259" key="4">
    <source>
        <dbReference type="Pfam" id="PF04715"/>
    </source>
</evidence>
<dbReference type="RefSeq" id="WP_191931649.1">
    <property type="nucleotide sequence ID" value="NZ_VJXX01000001.1"/>
</dbReference>
<organism evidence="5 6">
    <name type="scientific">Arthrobacter bussei</name>
    <dbReference type="NCBI Taxonomy" id="2594179"/>
    <lineage>
        <taxon>Bacteria</taxon>
        <taxon>Bacillati</taxon>
        <taxon>Actinomycetota</taxon>
        <taxon>Actinomycetes</taxon>
        <taxon>Micrococcales</taxon>
        <taxon>Micrococcaceae</taxon>
        <taxon>Arthrobacter</taxon>
    </lineage>
</organism>
<feature type="domain" description="Chorismate-utilising enzyme C-terminal" evidence="3">
    <location>
        <begin position="412"/>
        <end position="673"/>
    </location>
</feature>
<sequence length="693" mass="73253">MPTDTPLLIAVDGRSGAGKTTLAVELAALLREHHTVSVFHLEDIYPGWDGLDDGVARYLEHVLLPLRSGSTARWKAWDWTADRDGPERTTAAAEIVLLEGVGAATAAARAHLDVVIWVEADAAVRHRSAIARDGETYSPFWDRWADQESAWLAVDDPSGAADVVVRGHEVEPSPHAVRLALTALPACAGLLAPERAVRRGLVLAAERIDASPDAGPDPVALFTALYAESAAAVWLDSSDAAGAPGAGVAPGGRNRFSILADDGGAFGQQAFHRNGVTEISAGAVTTRVREPFFRWLDDVWGRRAVRSPEGLACDFGLGWVGYLGYELKRETGGSSGPSVGESLPDAALVFAGRAVVIDHADGAVHLLTLSDGRPDPEREAWLARARHAVASTAPRSPGRPLPAPAFTLRDTRAEYLAKIRRAQAEITEGTTYEVCLTTSLSAEVPRVDALAAYLRLRAVSPAPFAHFLRFPGFAIASSSPERFLRVTADGAMRAEPIKGTRGRSTDAAEDAALLEDLRTSPKDRAENIMIVDLLRNDLSHHAVPGSVTVSRLCGIETYATVHQMVSTIDARLRPGSARAGVVASAFPAGSMTGAPKISTMAVLDALEREPRGPYSGAAGYFSLTGATDLAVVIRTLVLQDGPADGGTRLTLGVGGAITADSVPDDEWDEIRTKARGVLSALGARFPDHDAPTG</sequence>
<dbReference type="GO" id="GO:0046820">
    <property type="term" value="F:4-amino-4-deoxychorismate synthase activity"/>
    <property type="evidence" value="ECO:0007669"/>
    <property type="project" value="UniProtKB-EC"/>
</dbReference>
<proteinExistence type="predicted"/>
<dbReference type="PANTHER" id="PTHR11236">
    <property type="entry name" value="AMINOBENZOATE/ANTHRANILATE SYNTHASE"/>
    <property type="match status" value="1"/>
</dbReference>
<dbReference type="Gene3D" id="3.40.50.300">
    <property type="entry name" value="P-loop containing nucleotide triphosphate hydrolases"/>
    <property type="match status" value="1"/>
</dbReference>
<keyword evidence="2 5" id="KW-0808">Transferase</keyword>
<accession>A0A7X1NNS9</accession>
<feature type="domain" description="Anthranilate synthase component I N-terminal" evidence="4">
    <location>
        <begin position="217"/>
        <end position="365"/>
    </location>
</feature>
<dbReference type="Proteomes" id="UP000326464">
    <property type="component" value="Unassembled WGS sequence"/>
</dbReference>
<dbReference type="GO" id="GO:0008153">
    <property type="term" value="P:4-aminobenzoate biosynthetic process"/>
    <property type="evidence" value="ECO:0007669"/>
    <property type="project" value="TreeGrafter"/>
</dbReference>
<dbReference type="Pfam" id="PF00425">
    <property type="entry name" value="Chorismate_bind"/>
    <property type="match status" value="1"/>
</dbReference>
<evidence type="ECO:0000313" key="6">
    <source>
        <dbReference type="Proteomes" id="UP000326464"/>
    </source>
</evidence>
<dbReference type="EC" id="2.6.1.85" evidence="1"/>